<dbReference type="Proteomes" id="UP001162992">
    <property type="component" value="Chromosome 3"/>
</dbReference>
<accession>A0ACC2E308</accession>
<dbReference type="EMBL" id="CM055094">
    <property type="protein sequence ID" value="KAJ7560938.1"/>
    <property type="molecule type" value="Genomic_DNA"/>
</dbReference>
<evidence type="ECO:0000313" key="2">
    <source>
        <dbReference type="Proteomes" id="UP001162992"/>
    </source>
</evidence>
<keyword evidence="2" id="KW-1185">Reference proteome</keyword>
<protein>
    <submittedName>
        <fullName evidence="1">Uncharacterized protein</fullName>
    </submittedName>
</protein>
<name>A0ACC2E308_DIPCM</name>
<evidence type="ECO:0000313" key="1">
    <source>
        <dbReference type="EMBL" id="KAJ7560938.1"/>
    </source>
</evidence>
<comment type="caution">
    <text evidence="1">The sequence shown here is derived from an EMBL/GenBank/DDBJ whole genome shotgun (WGS) entry which is preliminary data.</text>
</comment>
<reference evidence="2" key="1">
    <citation type="journal article" date="2024" name="Proc. Natl. Acad. Sci. U.S.A.">
        <title>Extraordinary preservation of gene collinearity over three hundred million years revealed in homosporous lycophytes.</title>
        <authorList>
            <person name="Li C."/>
            <person name="Wickell D."/>
            <person name="Kuo L.Y."/>
            <person name="Chen X."/>
            <person name="Nie B."/>
            <person name="Liao X."/>
            <person name="Peng D."/>
            <person name="Ji J."/>
            <person name="Jenkins J."/>
            <person name="Williams M."/>
            <person name="Shu S."/>
            <person name="Plott C."/>
            <person name="Barry K."/>
            <person name="Rajasekar S."/>
            <person name="Grimwood J."/>
            <person name="Han X."/>
            <person name="Sun S."/>
            <person name="Hou Z."/>
            <person name="He W."/>
            <person name="Dai G."/>
            <person name="Sun C."/>
            <person name="Schmutz J."/>
            <person name="Leebens-Mack J.H."/>
            <person name="Li F.W."/>
            <person name="Wang L."/>
        </authorList>
    </citation>
    <scope>NUCLEOTIDE SEQUENCE [LARGE SCALE GENOMIC DNA]</scope>
    <source>
        <strain evidence="2">cv. PW_Plant_1</strain>
    </source>
</reference>
<organism evidence="1 2">
    <name type="scientific">Diphasiastrum complanatum</name>
    <name type="common">Issler's clubmoss</name>
    <name type="synonym">Lycopodium complanatum</name>
    <dbReference type="NCBI Taxonomy" id="34168"/>
    <lineage>
        <taxon>Eukaryota</taxon>
        <taxon>Viridiplantae</taxon>
        <taxon>Streptophyta</taxon>
        <taxon>Embryophyta</taxon>
        <taxon>Tracheophyta</taxon>
        <taxon>Lycopodiopsida</taxon>
        <taxon>Lycopodiales</taxon>
        <taxon>Lycopodiaceae</taxon>
        <taxon>Lycopodioideae</taxon>
        <taxon>Diphasiastrum</taxon>
    </lineage>
</organism>
<proteinExistence type="predicted"/>
<gene>
    <name evidence="1" type="ORF">O6H91_03G006800</name>
</gene>
<sequence>MAIALPSFIPAPHSSLRPPCSAGFLTEAPSSSSLSQFFPCSATNLSSSRGLDCRMPKQSSLRSIDHAFVPVIEEVCDDQAQLARRTTACLIESSVNSGKNQNICNLDARHGGAVVEFRKEEGNGIINGSGGLNNDCIGKMTVATTQAQVGIDKATSLDGSCAETKEYLSGEKQTIEEGISNASGEDGDEVLSPALLAREISRRRNFAIISHPDAGKTTFTEKLLLYGGAIHQAGAVKARRAARHATSDWMELEKQRGISITSTALVFETSGSHITLLDTPGHQDFGEDTYRTLAAADNAVMLVDAGKGLEPQTRKLFEVCRMRKLPIFTFINKLDRPALEPLDLLDQIEKEFGLLTHPVSWPIGSGDRFVGIYYRPRKEVHLFEKDKSHGSREATVQKLSWGDPTLKHIIAGDLYEQLQEEIELLESLTSPLDKEKICAGDLTPVYFGSAMNNFGVEIFLESFLENSMQPIKHDSDIGDIHPNYPHFTGFIFKLQANMDPKHRDKVAFVRICSGQFRKGMKVKIGRTGKSISLTRPQKMFAQDRSTVEMGFAGDVIGLNNPNTFCIGDTIYCGPKLTYPGIPSFSPELFCYMRNPNPSKYKQFQKGISELLGEGAVQVLYSVDSGRSDPILAAVGQLQFEVVQYRMLNEYGVETQLEPLPYTVARWVVEGWPAIEKAGKIYSCATVRDQWGRPVLLFRNEWNLLQLLNDNKDIGDLVACALPPDEQSPRCLPGKD</sequence>